<dbReference type="InterPro" id="IPR038765">
    <property type="entry name" value="Papain-like_cys_pep_sf"/>
</dbReference>
<reference evidence="1" key="2">
    <citation type="submission" date="2025-08" db="UniProtKB">
        <authorList>
            <consortium name="Ensembl"/>
        </authorList>
    </citation>
    <scope>IDENTIFICATION</scope>
    <source>
        <strain evidence="1">Hd-rR</strain>
    </source>
</reference>
<dbReference type="AlphaFoldDB" id="A0A3B3IK82"/>
<keyword evidence="2" id="KW-1185">Reference proteome</keyword>
<protein>
    <submittedName>
        <fullName evidence="1">Uncharacterized protein</fullName>
    </submittedName>
</protein>
<accession>A0A3B3IK82</accession>
<dbReference type="Proteomes" id="UP000001038">
    <property type="component" value="Chromosome 14"/>
</dbReference>
<reference evidence="1 2" key="1">
    <citation type="journal article" date="2007" name="Nature">
        <title>The medaka draft genome and insights into vertebrate genome evolution.</title>
        <authorList>
            <person name="Kasahara M."/>
            <person name="Naruse K."/>
            <person name="Sasaki S."/>
            <person name="Nakatani Y."/>
            <person name="Qu W."/>
            <person name="Ahsan B."/>
            <person name="Yamada T."/>
            <person name="Nagayasu Y."/>
            <person name="Doi K."/>
            <person name="Kasai Y."/>
            <person name="Jindo T."/>
            <person name="Kobayashi D."/>
            <person name="Shimada A."/>
            <person name="Toyoda A."/>
            <person name="Kuroki Y."/>
            <person name="Fujiyama A."/>
            <person name="Sasaki T."/>
            <person name="Shimizu A."/>
            <person name="Asakawa S."/>
            <person name="Shimizu N."/>
            <person name="Hashimoto S."/>
            <person name="Yang J."/>
            <person name="Lee Y."/>
            <person name="Matsushima K."/>
            <person name="Sugano S."/>
            <person name="Sakaizumi M."/>
            <person name="Narita T."/>
            <person name="Ohishi K."/>
            <person name="Haga S."/>
            <person name="Ohta F."/>
            <person name="Nomoto H."/>
            <person name="Nogata K."/>
            <person name="Morishita T."/>
            <person name="Endo T."/>
            <person name="Shin-I T."/>
            <person name="Takeda H."/>
            <person name="Morishita S."/>
            <person name="Kohara Y."/>
        </authorList>
    </citation>
    <scope>NUCLEOTIDE SEQUENCE [LARGE SCALE GENOMIC DNA]</scope>
    <source>
        <strain evidence="1 2">Hd-rR</strain>
    </source>
</reference>
<reference evidence="1" key="3">
    <citation type="submission" date="2025-09" db="UniProtKB">
        <authorList>
            <consortium name="Ensembl"/>
        </authorList>
    </citation>
    <scope>IDENTIFICATION</scope>
    <source>
        <strain evidence="1">Hd-rR</strain>
    </source>
</reference>
<dbReference type="InParanoid" id="A0A3B3IK82"/>
<dbReference type="SUPFAM" id="SSF54001">
    <property type="entry name" value="Cysteine proteinases"/>
    <property type="match status" value="1"/>
</dbReference>
<name>A0A3B3IK82_ORYLA</name>
<evidence type="ECO:0000313" key="1">
    <source>
        <dbReference type="Ensembl" id="ENSORLP00000044351.1"/>
    </source>
</evidence>
<evidence type="ECO:0000313" key="2">
    <source>
        <dbReference type="Proteomes" id="UP000001038"/>
    </source>
</evidence>
<dbReference type="Bgee" id="ENSORLG00000022730">
    <property type="expression patterns" value="Expressed in gastrula and 1 other cell type or tissue"/>
</dbReference>
<sequence>MSSSVVPFKNQRYADQKRDCIKRKRLFRDPEFPADDSSLFYEEPPPGPLADCSISGDHSAEMQLLHRF</sequence>
<dbReference type="GeneTree" id="ENSGT01030000235286"/>
<dbReference type="STRING" id="8090.ENSORLP00000044351"/>
<proteinExistence type="predicted"/>
<organism evidence="1 2">
    <name type="scientific">Oryzias latipes</name>
    <name type="common">Japanese rice fish</name>
    <name type="synonym">Japanese killifish</name>
    <dbReference type="NCBI Taxonomy" id="8090"/>
    <lineage>
        <taxon>Eukaryota</taxon>
        <taxon>Metazoa</taxon>
        <taxon>Chordata</taxon>
        <taxon>Craniata</taxon>
        <taxon>Vertebrata</taxon>
        <taxon>Euteleostomi</taxon>
        <taxon>Actinopterygii</taxon>
        <taxon>Neopterygii</taxon>
        <taxon>Teleostei</taxon>
        <taxon>Neoteleostei</taxon>
        <taxon>Acanthomorphata</taxon>
        <taxon>Ovalentaria</taxon>
        <taxon>Atherinomorphae</taxon>
        <taxon>Beloniformes</taxon>
        <taxon>Adrianichthyidae</taxon>
        <taxon>Oryziinae</taxon>
        <taxon>Oryzias</taxon>
    </lineage>
</organism>
<dbReference type="Ensembl" id="ENSORLT00000044347.1">
    <property type="protein sequence ID" value="ENSORLP00000044351.1"/>
    <property type="gene ID" value="ENSORLG00000022730.1"/>
</dbReference>